<accession>A0A672TI87</accession>
<dbReference type="GeneTree" id="ENSGT00530000064449"/>
<feature type="transmembrane region" description="Helical" evidence="2">
    <location>
        <begin position="356"/>
        <end position="378"/>
    </location>
</feature>
<name>A0A672TI87_STRHB</name>
<protein>
    <recommendedName>
        <fullName evidence="6">Envelope glycoprotein</fullName>
    </recommendedName>
</protein>
<evidence type="ECO:0000313" key="5">
    <source>
        <dbReference type="Proteomes" id="UP000472266"/>
    </source>
</evidence>
<feature type="chain" id="PRO_5025331689" description="Envelope glycoprotein" evidence="3">
    <location>
        <begin position="24"/>
        <end position="410"/>
    </location>
</feature>
<evidence type="ECO:0000256" key="3">
    <source>
        <dbReference type="SAM" id="SignalP"/>
    </source>
</evidence>
<evidence type="ECO:0008006" key="6">
    <source>
        <dbReference type="Google" id="ProtNLM"/>
    </source>
</evidence>
<dbReference type="InterPro" id="IPR018154">
    <property type="entry name" value="TLV/ENV_coat_polyprotein"/>
</dbReference>
<keyword evidence="2" id="KW-1133">Transmembrane helix</keyword>
<feature type="signal peptide" evidence="3">
    <location>
        <begin position="1"/>
        <end position="23"/>
    </location>
</feature>
<dbReference type="Ensembl" id="ENSSHBT00005000481.1">
    <property type="protein sequence ID" value="ENSSHBP00005000387.1"/>
    <property type="gene ID" value="ENSSHBG00005000370.1"/>
</dbReference>
<reference evidence="4" key="2">
    <citation type="submission" date="2025-08" db="UniProtKB">
        <authorList>
            <consortium name="Ensembl"/>
        </authorList>
    </citation>
    <scope>IDENTIFICATION</scope>
</reference>
<evidence type="ECO:0000256" key="1">
    <source>
        <dbReference type="ARBA" id="ARBA00023157"/>
    </source>
</evidence>
<dbReference type="Pfam" id="PF00429">
    <property type="entry name" value="TLV_coat"/>
    <property type="match status" value="1"/>
</dbReference>
<organism evidence="4 5">
    <name type="scientific">Strigops habroptila</name>
    <name type="common">Kakapo</name>
    <dbReference type="NCBI Taxonomy" id="2489341"/>
    <lineage>
        <taxon>Eukaryota</taxon>
        <taxon>Metazoa</taxon>
        <taxon>Chordata</taxon>
        <taxon>Craniata</taxon>
        <taxon>Vertebrata</taxon>
        <taxon>Euteleostomi</taxon>
        <taxon>Archelosauria</taxon>
        <taxon>Archosauria</taxon>
        <taxon>Dinosauria</taxon>
        <taxon>Saurischia</taxon>
        <taxon>Theropoda</taxon>
        <taxon>Coelurosauria</taxon>
        <taxon>Aves</taxon>
        <taxon>Neognathae</taxon>
        <taxon>Neoaves</taxon>
        <taxon>Telluraves</taxon>
        <taxon>Australaves</taxon>
        <taxon>Psittaciformes</taxon>
        <taxon>Psittacidae</taxon>
        <taxon>Strigops</taxon>
    </lineage>
</organism>
<dbReference type="Gene3D" id="1.10.287.210">
    <property type="match status" value="1"/>
</dbReference>
<evidence type="ECO:0000313" key="4">
    <source>
        <dbReference type="Ensembl" id="ENSSHBP00005000387.1"/>
    </source>
</evidence>
<proteinExistence type="predicted"/>
<keyword evidence="2" id="KW-0472">Membrane</keyword>
<dbReference type="PANTHER" id="PTHR10424">
    <property type="entry name" value="VIRAL ENVELOPE PROTEIN"/>
    <property type="match status" value="1"/>
</dbReference>
<keyword evidence="2" id="KW-0812">Transmembrane</keyword>
<dbReference type="OMA" id="AFEANAY"/>
<dbReference type="AlphaFoldDB" id="A0A672TI87"/>
<reference evidence="4 5" key="1">
    <citation type="submission" date="2019-11" db="EMBL/GenBank/DDBJ databases">
        <title>Strigops habroptila (kakapo) genome, bStrHab1, primary haplotype, v2.</title>
        <authorList>
            <person name="Jarvis E.D."/>
            <person name="Howard J."/>
            <person name="Rhie A."/>
            <person name="Phillippy A."/>
            <person name="Korlach J."/>
            <person name="Digby A."/>
            <person name="Iorns D."/>
            <person name="Eason D."/>
            <person name="Robertson B."/>
            <person name="Raemaekers T."/>
            <person name="Howe K."/>
            <person name="Lewin H."/>
            <person name="Damas J."/>
            <person name="Hastie A."/>
            <person name="Tracey A."/>
            <person name="Chow W."/>
            <person name="Fedrigo O."/>
        </authorList>
    </citation>
    <scope>NUCLEOTIDE SEQUENCE [LARGE SCALE GENOMIC DNA]</scope>
</reference>
<sequence length="410" mass="45526">MTMSANNLLFISITLSMLQLANAAFEANAYIDLLEKVVNYTHVKSCWVCGSIERFNAPLLGIPLGNWMDFNPYSLLNASYQCKQNNVTMESISFIWDLLNTSIPYINYSTNGINLGVINMSLGNWSAIKLKIDHSSDPNHPGNYTSGIGTQQWADYLWGRATTNTMLAINVTCNLPDGYWWLCGDQKARKQLPGNWMGHYTMGILAPPFTLHNHISFNSIVRGIWGLSHKKRSVANPLSTYNTGFHSLVRGLLPTLGVVQLEKAIANITGEMEIIANRTAEALFGLQTEIRSLKTLVLQNRRALDILTAQAGGVCTMLNESCCSLTTLAEELTENSRIDSSVTGWLESWFGKWRGMVISIFTSLIVVAGVLIAIRCCIIPYIGRLVQSLIETTLSKQILMGPPRYSDKML</sequence>
<dbReference type="SUPFAM" id="SSF58069">
    <property type="entry name" value="Virus ectodomain"/>
    <property type="match status" value="1"/>
</dbReference>
<keyword evidence="3" id="KW-0732">Signal</keyword>
<reference evidence="4" key="3">
    <citation type="submission" date="2025-09" db="UniProtKB">
        <authorList>
            <consortium name="Ensembl"/>
        </authorList>
    </citation>
    <scope>IDENTIFICATION</scope>
</reference>
<keyword evidence="5" id="KW-1185">Reference proteome</keyword>
<keyword evidence="1" id="KW-1015">Disulfide bond</keyword>
<dbReference type="PANTHER" id="PTHR10424:SF73">
    <property type="entry name" value="ENDOGENOUS RETROVIRUS GROUP FC1 ENV POLYPROTEIN-RELATED"/>
    <property type="match status" value="1"/>
</dbReference>
<dbReference type="Proteomes" id="UP000472266">
    <property type="component" value="Chromosome 13"/>
</dbReference>
<evidence type="ECO:0000256" key="2">
    <source>
        <dbReference type="SAM" id="Phobius"/>
    </source>
</evidence>
<dbReference type="InParanoid" id="A0A672TI87"/>